<name>A0ABY8NDA5_9GAMM</name>
<dbReference type="PANTHER" id="PTHR43245:SF58">
    <property type="entry name" value="BLL5923 PROTEIN"/>
    <property type="match status" value="1"/>
</dbReference>
<protein>
    <submittedName>
        <fullName evidence="2">NAD(P)-dependent oxidoreductase</fullName>
    </submittedName>
</protein>
<dbReference type="PANTHER" id="PTHR43245">
    <property type="entry name" value="BIFUNCTIONAL POLYMYXIN RESISTANCE PROTEIN ARNA"/>
    <property type="match status" value="1"/>
</dbReference>
<dbReference type="SUPFAM" id="SSF51735">
    <property type="entry name" value="NAD(P)-binding Rossmann-fold domains"/>
    <property type="match status" value="1"/>
</dbReference>
<dbReference type="Gene3D" id="3.40.50.720">
    <property type="entry name" value="NAD(P)-binding Rossmann-like Domain"/>
    <property type="match status" value="1"/>
</dbReference>
<evidence type="ECO:0000313" key="2">
    <source>
        <dbReference type="EMBL" id="WGL16783.1"/>
    </source>
</evidence>
<dbReference type="InterPro" id="IPR001509">
    <property type="entry name" value="Epimerase_deHydtase"/>
</dbReference>
<organism evidence="2 3">
    <name type="scientific">Microbulbifer bruguierae</name>
    <dbReference type="NCBI Taxonomy" id="3029061"/>
    <lineage>
        <taxon>Bacteria</taxon>
        <taxon>Pseudomonadati</taxon>
        <taxon>Pseudomonadota</taxon>
        <taxon>Gammaproteobacteria</taxon>
        <taxon>Cellvibrionales</taxon>
        <taxon>Microbulbiferaceae</taxon>
        <taxon>Microbulbifer</taxon>
    </lineage>
</organism>
<evidence type="ECO:0000313" key="3">
    <source>
        <dbReference type="Proteomes" id="UP001236500"/>
    </source>
</evidence>
<reference evidence="2 3" key="1">
    <citation type="submission" date="2023-02" db="EMBL/GenBank/DDBJ databases">
        <title>Description and genomic characterization of Microbulbifer bruguierae sp. nov., isolated from the sediment of mangrove plant Bruguiera sexangula.</title>
        <authorList>
            <person name="Long M."/>
        </authorList>
    </citation>
    <scope>NUCLEOTIDE SEQUENCE [LARGE SCALE GENOMIC DNA]</scope>
    <source>
        <strain evidence="2 3">H12</strain>
    </source>
</reference>
<accession>A0ABY8NDA5</accession>
<dbReference type="InterPro" id="IPR036291">
    <property type="entry name" value="NAD(P)-bd_dom_sf"/>
</dbReference>
<dbReference type="InterPro" id="IPR050177">
    <property type="entry name" value="Lipid_A_modif_metabolic_enz"/>
</dbReference>
<evidence type="ECO:0000259" key="1">
    <source>
        <dbReference type="Pfam" id="PF01370"/>
    </source>
</evidence>
<feature type="domain" description="NAD-dependent epimerase/dehydratase" evidence="1">
    <location>
        <begin position="4"/>
        <end position="225"/>
    </location>
</feature>
<proteinExistence type="predicted"/>
<sequence length="313" mass="34684">MRWVIVGSSGYIGSALCHYLERAGHEVVSVSRRVSGPAGCLHIQIENFSAEDFAGVFHSGDRVIYAAGVSSVSQCRKCPQQAKTLNSQLPVELLALAERAGADNFLYLSSVKARRATSGVVASECEGEPAVDSYGRSKWVAESLLLSGSHETRVNILRPAAVYGEQQGRLPLVGQAESVVHKRAFLWRRRLKFWGRIFPLVPATGYRSFVSIEDLLRAIVLIGESSCDGEIFIAAEPSFYDMRAISSAVTGRAIKHSVVLTRLALMIFDVLSHVGFKVDFYDVQKSELYSARHLKSVLKWRPRVRFSEYLRSD</sequence>
<dbReference type="RefSeq" id="WP_280320604.1">
    <property type="nucleotide sequence ID" value="NZ_CP118605.1"/>
</dbReference>
<dbReference type="Pfam" id="PF01370">
    <property type="entry name" value="Epimerase"/>
    <property type="match status" value="1"/>
</dbReference>
<keyword evidence="3" id="KW-1185">Reference proteome</keyword>
<dbReference type="EMBL" id="CP118605">
    <property type="protein sequence ID" value="WGL16783.1"/>
    <property type="molecule type" value="Genomic_DNA"/>
</dbReference>
<gene>
    <name evidence="2" type="ORF">PVT68_00415</name>
</gene>
<dbReference type="Proteomes" id="UP001236500">
    <property type="component" value="Chromosome"/>
</dbReference>